<reference evidence="1" key="1">
    <citation type="journal article" date="2020" name="Nature">
        <title>Giant virus diversity and host interactions through global metagenomics.</title>
        <authorList>
            <person name="Schulz F."/>
            <person name="Roux S."/>
            <person name="Paez-Espino D."/>
            <person name="Jungbluth S."/>
            <person name="Walsh D.A."/>
            <person name="Denef V.J."/>
            <person name="McMahon K.D."/>
            <person name="Konstantinidis K.T."/>
            <person name="Eloe-Fadrosh E.A."/>
            <person name="Kyrpides N.C."/>
            <person name="Woyke T."/>
        </authorList>
    </citation>
    <scope>NUCLEOTIDE SEQUENCE</scope>
    <source>
        <strain evidence="1">GVMAG-S-1016713-123</strain>
    </source>
</reference>
<name>A0A6C0LUX0_9ZZZZ</name>
<evidence type="ECO:0000313" key="1">
    <source>
        <dbReference type="EMBL" id="QHU34417.1"/>
    </source>
</evidence>
<sequence>MHTNVYCQDIFDQIKPLFHTLKWSHISRCNQIKFYRKHFELEMFEIRIYGDKIHMTIPLIGADVGYNKIFNIKDIYYAIKFLHFHINNYIQNVDAGHYPIHTYNHLYLCSSLQLIPTTC</sequence>
<organism evidence="1">
    <name type="scientific">viral metagenome</name>
    <dbReference type="NCBI Taxonomy" id="1070528"/>
    <lineage>
        <taxon>unclassified sequences</taxon>
        <taxon>metagenomes</taxon>
        <taxon>organismal metagenomes</taxon>
    </lineage>
</organism>
<protein>
    <submittedName>
        <fullName evidence="1">Uncharacterized protein</fullName>
    </submittedName>
</protein>
<dbReference type="EMBL" id="MN740570">
    <property type="protein sequence ID" value="QHU34417.1"/>
    <property type="molecule type" value="Genomic_DNA"/>
</dbReference>
<accession>A0A6C0LUX0</accession>
<proteinExistence type="predicted"/>
<dbReference type="AlphaFoldDB" id="A0A6C0LUX0"/>